<organism evidence="9 10">
    <name type="scientific">Quercus suber</name>
    <name type="common">Cork oak</name>
    <dbReference type="NCBI Taxonomy" id="58331"/>
    <lineage>
        <taxon>Eukaryota</taxon>
        <taxon>Viridiplantae</taxon>
        <taxon>Streptophyta</taxon>
        <taxon>Embryophyta</taxon>
        <taxon>Tracheophyta</taxon>
        <taxon>Spermatophyta</taxon>
        <taxon>Magnoliopsida</taxon>
        <taxon>eudicotyledons</taxon>
        <taxon>Gunneridae</taxon>
        <taxon>Pentapetalae</taxon>
        <taxon>rosids</taxon>
        <taxon>fabids</taxon>
        <taxon>Fagales</taxon>
        <taxon>Fagaceae</taxon>
        <taxon>Quercus</taxon>
    </lineage>
</organism>
<dbReference type="GO" id="GO:0080143">
    <property type="term" value="P:regulation of amino acid export"/>
    <property type="evidence" value="ECO:0007669"/>
    <property type="project" value="InterPro"/>
</dbReference>
<evidence type="ECO:0000313" key="9">
    <source>
        <dbReference type="EMBL" id="KAK7824343.1"/>
    </source>
</evidence>
<dbReference type="PANTHER" id="PTHR33228">
    <property type="entry name" value="PROTEIN GLUTAMINE DUMPER 4-RELATED"/>
    <property type="match status" value="1"/>
</dbReference>
<dbReference type="GO" id="GO:0006865">
    <property type="term" value="P:amino acid transport"/>
    <property type="evidence" value="ECO:0007669"/>
    <property type="project" value="UniProtKB-KW"/>
</dbReference>
<feature type="transmembrane region" description="Helical" evidence="8">
    <location>
        <begin position="26"/>
        <end position="47"/>
    </location>
</feature>
<keyword evidence="5" id="KW-0029">Amino-acid transport</keyword>
<keyword evidence="4 8" id="KW-0812">Transmembrane</keyword>
<keyword evidence="10" id="KW-1185">Reference proteome</keyword>
<evidence type="ECO:0000256" key="5">
    <source>
        <dbReference type="ARBA" id="ARBA00022970"/>
    </source>
</evidence>
<dbReference type="Proteomes" id="UP000237347">
    <property type="component" value="Unassembled WGS sequence"/>
</dbReference>
<comment type="caution">
    <text evidence="9">The sequence shown here is derived from an EMBL/GenBank/DDBJ whole genome shotgun (WGS) entry which is preliminary data.</text>
</comment>
<evidence type="ECO:0000256" key="2">
    <source>
        <dbReference type="ARBA" id="ARBA00009977"/>
    </source>
</evidence>
<feature type="transmembrane region" description="Helical" evidence="8">
    <location>
        <begin position="105"/>
        <end position="125"/>
    </location>
</feature>
<dbReference type="GO" id="GO:0016020">
    <property type="term" value="C:membrane"/>
    <property type="evidence" value="ECO:0007669"/>
    <property type="project" value="UniProtKB-SubCell"/>
</dbReference>
<evidence type="ECO:0000256" key="4">
    <source>
        <dbReference type="ARBA" id="ARBA00022692"/>
    </source>
</evidence>
<protein>
    <submittedName>
        <fullName evidence="9">Protein glutamine dumper 2</fullName>
    </submittedName>
</protein>
<dbReference type="PANTHER" id="PTHR33228:SF80">
    <property type="entry name" value="PROTEIN, PUTATIVE-RELATED"/>
    <property type="match status" value="1"/>
</dbReference>
<dbReference type="AlphaFoldDB" id="A0AAW0JBR0"/>
<comment type="similarity">
    <text evidence="2">Belongs to the GLUTAMINE DUMPER 1 (TC 9.B.60) family.</text>
</comment>
<evidence type="ECO:0000313" key="10">
    <source>
        <dbReference type="Proteomes" id="UP000237347"/>
    </source>
</evidence>
<reference evidence="9 10" key="1">
    <citation type="journal article" date="2018" name="Sci. Data">
        <title>The draft genome sequence of cork oak.</title>
        <authorList>
            <person name="Ramos A.M."/>
            <person name="Usie A."/>
            <person name="Barbosa P."/>
            <person name="Barros P.M."/>
            <person name="Capote T."/>
            <person name="Chaves I."/>
            <person name="Simoes F."/>
            <person name="Abreu I."/>
            <person name="Carrasquinho I."/>
            <person name="Faro C."/>
            <person name="Guimaraes J.B."/>
            <person name="Mendonca D."/>
            <person name="Nobrega F."/>
            <person name="Rodrigues L."/>
            <person name="Saibo N.J.M."/>
            <person name="Varela M.C."/>
            <person name="Egas C."/>
            <person name="Matos J."/>
            <person name="Miguel C.M."/>
            <person name="Oliveira M.M."/>
            <person name="Ricardo C.P."/>
            <person name="Goncalves S."/>
        </authorList>
    </citation>
    <scope>NUCLEOTIDE SEQUENCE [LARGE SCALE GENOMIC DNA]</scope>
    <source>
        <strain evidence="10">cv. HL8</strain>
    </source>
</reference>
<dbReference type="InterPro" id="IPR040359">
    <property type="entry name" value="GDU"/>
</dbReference>
<evidence type="ECO:0000256" key="1">
    <source>
        <dbReference type="ARBA" id="ARBA00004167"/>
    </source>
</evidence>
<sequence>MRPSCSFTPSPSPVTRLQLWKSPMPYLFGGLAIMLILIFMALIILACSSRKQASGSSSEGEENQAMPMNMVVDTEPKIVMRPSCSFTPSPSPVTRLQLWKSPMPYLFGGLAIMLILIFMALIILACSSRKQASGSSSEGEENQAMPMNMVVDTEPKIVVIMAGDDKPTYLAKPTCSIELV</sequence>
<dbReference type="EMBL" id="PKMF04000605">
    <property type="protein sequence ID" value="KAK7824343.1"/>
    <property type="molecule type" value="Genomic_DNA"/>
</dbReference>
<name>A0AAW0JBR0_QUESU</name>
<accession>A0AAW0JBR0</accession>
<comment type="subcellular location">
    <subcellularLocation>
        <location evidence="1">Membrane</location>
        <topology evidence="1">Single-pass membrane protein</topology>
    </subcellularLocation>
</comment>
<evidence type="ECO:0000256" key="6">
    <source>
        <dbReference type="ARBA" id="ARBA00022989"/>
    </source>
</evidence>
<evidence type="ECO:0000256" key="8">
    <source>
        <dbReference type="SAM" id="Phobius"/>
    </source>
</evidence>
<evidence type="ECO:0000256" key="3">
    <source>
        <dbReference type="ARBA" id="ARBA00022448"/>
    </source>
</evidence>
<proteinExistence type="inferred from homology"/>
<keyword evidence="6 8" id="KW-1133">Transmembrane helix</keyword>
<keyword evidence="7 8" id="KW-0472">Membrane</keyword>
<keyword evidence="3" id="KW-0813">Transport</keyword>
<gene>
    <name evidence="9" type="primary">GDU2</name>
    <name evidence="9" type="ORF">CFP56_034531</name>
</gene>
<evidence type="ECO:0000256" key="7">
    <source>
        <dbReference type="ARBA" id="ARBA00023136"/>
    </source>
</evidence>